<dbReference type="KEGG" id="egl:EGR_09939"/>
<dbReference type="AlphaFoldDB" id="W6U2A7"/>
<evidence type="ECO:0000313" key="1">
    <source>
        <dbReference type="EMBL" id="EUB55198.1"/>
    </source>
</evidence>
<accession>W6U2A7</accession>
<dbReference type="Proteomes" id="UP000019149">
    <property type="component" value="Unassembled WGS sequence"/>
</dbReference>
<reference evidence="1 2" key="1">
    <citation type="journal article" date="2013" name="Nat. Genet.">
        <title>The genome of the hydatid tapeworm Echinococcus granulosus.</title>
        <authorList>
            <person name="Zheng H."/>
            <person name="Zhang W."/>
            <person name="Zhang L."/>
            <person name="Zhang Z."/>
            <person name="Li J."/>
            <person name="Lu G."/>
            <person name="Zhu Y."/>
            <person name="Wang Y."/>
            <person name="Huang Y."/>
            <person name="Liu J."/>
            <person name="Kang H."/>
            <person name="Chen J."/>
            <person name="Wang L."/>
            <person name="Chen A."/>
            <person name="Yu S."/>
            <person name="Gao Z."/>
            <person name="Jin L."/>
            <person name="Gu W."/>
            <person name="Wang Z."/>
            <person name="Zhao L."/>
            <person name="Shi B."/>
            <person name="Wen H."/>
            <person name="Lin R."/>
            <person name="Jones M.K."/>
            <person name="Brejova B."/>
            <person name="Vinar T."/>
            <person name="Zhao G."/>
            <person name="McManus D.P."/>
            <person name="Chen Z."/>
            <person name="Zhou Y."/>
            <person name="Wang S."/>
        </authorList>
    </citation>
    <scope>NUCLEOTIDE SEQUENCE [LARGE SCALE GENOMIC DNA]</scope>
</reference>
<sequence>MCYIGWRGYHGSFHFQIIIEKALKTPVGVFVRISLYCIKDKKFPELCTVSSFLLIKREFTVVSSSTHYEKILSYFTYSQYSLQLNSVPSDILFYQTRRWSYNGVMTCKINFKMPYGLKENEGIIIVKGVSLALEIMKEPVASSSY</sequence>
<evidence type="ECO:0000313" key="2">
    <source>
        <dbReference type="Proteomes" id="UP000019149"/>
    </source>
</evidence>
<protein>
    <submittedName>
        <fullName evidence="1">Uncharacterized protein</fullName>
    </submittedName>
</protein>
<dbReference type="GeneID" id="36345654"/>
<keyword evidence="2" id="KW-1185">Reference proteome</keyword>
<dbReference type="EMBL" id="APAU02000177">
    <property type="protein sequence ID" value="EUB55198.1"/>
    <property type="molecule type" value="Genomic_DNA"/>
</dbReference>
<dbReference type="RefSeq" id="XP_024346394.1">
    <property type="nucleotide sequence ID" value="XM_024499188.1"/>
</dbReference>
<dbReference type="CTD" id="36345654"/>
<proteinExistence type="predicted"/>
<name>W6U2A7_ECHGR</name>
<organism evidence="1 2">
    <name type="scientific">Echinococcus granulosus</name>
    <name type="common">Hydatid tapeworm</name>
    <dbReference type="NCBI Taxonomy" id="6210"/>
    <lineage>
        <taxon>Eukaryota</taxon>
        <taxon>Metazoa</taxon>
        <taxon>Spiralia</taxon>
        <taxon>Lophotrochozoa</taxon>
        <taxon>Platyhelminthes</taxon>
        <taxon>Cestoda</taxon>
        <taxon>Eucestoda</taxon>
        <taxon>Cyclophyllidea</taxon>
        <taxon>Taeniidae</taxon>
        <taxon>Echinococcus</taxon>
        <taxon>Echinococcus granulosus group</taxon>
    </lineage>
</organism>
<gene>
    <name evidence="1" type="ORF">EGR_09939</name>
</gene>
<comment type="caution">
    <text evidence="1">The sequence shown here is derived from an EMBL/GenBank/DDBJ whole genome shotgun (WGS) entry which is preliminary data.</text>
</comment>